<dbReference type="GO" id="GO:0005886">
    <property type="term" value="C:plasma membrane"/>
    <property type="evidence" value="ECO:0007669"/>
    <property type="project" value="UniProtKB-SubCell"/>
</dbReference>
<feature type="transmembrane region" description="Helical" evidence="6">
    <location>
        <begin position="207"/>
        <end position="225"/>
    </location>
</feature>
<dbReference type="RefSeq" id="WP_062956460.1">
    <property type="nucleotide sequence ID" value="NZ_JPWB01000001.1"/>
</dbReference>
<gene>
    <name evidence="7" type="ORF">TH6_02275</name>
</gene>
<feature type="transmembrane region" description="Helical" evidence="6">
    <location>
        <begin position="12"/>
        <end position="32"/>
    </location>
</feature>
<evidence type="ECO:0000256" key="6">
    <source>
        <dbReference type="SAM" id="Phobius"/>
    </source>
</evidence>
<feature type="transmembrane region" description="Helical" evidence="6">
    <location>
        <begin position="415"/>
        <end position="435"/>
    </location>
</feature>
<organism evidence="7 8">
    <name type="scientific">Thalassospira profundimaris</name>
    <dbReference type="NCBI Taxonomy" id="502049"/>
    <lineage>
        <taxon>Bacteria</taxon>
        <taxon>Pseudomonadati</taxon>
        <taxon>Pseudomonadota</taxon>
        <taxon>Alphaproteobacteria</taxon>
        <taxon>Rhodospirillales</taxon>
        <taxon>Thalassospiraceae</taxon>
        <taxon>Thalassospira</taxon>
    </lineage>
</organism>
<dbReference type="PANTHER" id="PTHR30250">
    <property type="entry name" value="PST FAMILY PREDICTED COLANIC ACID TRANSPORTER"/>
    <property type="match status" value="1"/>
</dbReference>
<feature type="transmembrane region" description="Helical" evidence="6">
    <location>
        <begin position="355"/>
        <end position="375"/>
    </location>
</feature>
<evidence type="ECO:0000256" key="3">
    <source>
        <dbReference type="ARBA" id="ARBA00022692"/>
    </source>
</evidence>
<dbReference type="PANTHER" id="PTHR30250:SF11">
    <property type="entry name" value="O-ANTIGEN TRANSPORTER-RELATED"/>
    <property type="match status" value="1"/>
</dbReference>
<proteinExistence type="predicted"/>
<feature type="transmembrane region" description="Helical" evidence="6">
    <location>
        <begin position="322"/>
        <end position="343"/>
    </location>
</feature>
<feature type="transmembrane region" description="Helical" evidence="6">
    <location>
        <begin position="70"/>
        <end position="90"/>
    </location>
</feature>
<evidence type="ECO:0000313" key="7">
    <source>
        <dbReference type="EMBL" id="RCK25461.1"/>
    </source>
</evidence>
<protein>
    <recommendedName>
        <fullName evidence="9">Polysaccharide biosynthesis protein C-terminal domain-containing protein</fullName>
    </recommendedName>
</protein>
<keyword evidence="4 6" id="KW-1133">Transmembrane helix</keyword>
<feature type="transmembrane region" description="Helical" evidence="6">
    <location>
        <begin position="245"/>
        <end position="266"/>
    </location>
</feature>
<dbReference type="InterPro" id="IPR050833">
    <property type="entry name" value="Poly_Biosynth_Transport"/>
</dbReference>
<feature type="transmembrane region" description="Helical" evidence="6">
    <location>
        <begin position="296"/>
        <end position="316"/>
    </location>
</feature>
<evidence type="ECO:0000256" key="4">
    <source>
        <dbReference type="ARBA" id="ARBA00022989"/>
    </source>
</evidence>
<feature type="transmembrane region" description="Helical" evidence="6">
    <location>
        <begin position="140"/>
        <end position="161"/>
    </location>
</feature>
<evidence type="ECO:0000256" key="5">
    <source>
        <dbReference type="ARBA" id="ARBA00023136"/>
    </source>
</evidence>
<sequence>MRFLAEAAARGNSFIVTPLLSWVLGAAVFGSYAQIQSLSFAFVPIVSAGLGFTVIRKVAAGKEPSNSPGLLLFAVGLLTALCLLLAGILWGFSENVGKLLSLSWDPEPVSLVLLLTGLAWATAVEALVQEYFRAQKWVRYSIAIQLTAICLHLAALFSLLVAGGLSIWSAFLALILVKLSVVIFVLLNELQRGRRRVGAIWDRPQFMVLFSGIPFMLAGLAEWAGNLGSRLIVGQYLGAEMVAQYTAAVMVLSAIVALGAPFWWLLFPEIIRHKSSGNIELCSEAVQSRTMTFLELSLPVFGCLCLIADPAISLLVNTHASGMSAIVFVLGLAVLINQAATGWEYFVISVSSGKSLLVATVSSALLGFSLAVILASEFGMLGIALGILFGKLFLATVFVAIAARKGLSGLILKPCRIAIIISFSVLAYFSVEWVVSVLYLENMAMEIVSAIVLFPVFYGVGYLAMIRGFRFK</sequence>
<evidence type="ECO:0000256" key="1">
    <source>
        <dbReference type="ARBA" id="ARBA00004651"/>
    </source>
</evidence>
<evidence type="ECO:0000256" key="2">
    <source>
        <dbReference type="ARBA" id="ARBA00022475"/>
    </source>
</evidence>
<name>A0A367VM11_9PROT</name>
<feature type="transmembrane region" description="Helical" evidence="6">
    <location>
        <begin position="38"/>
        <end position="58"/>
    </location>
</feature>
<comment type="caution">
    <text evidence="7">The sequence shown here is derived from an EMBL/GenBank/DDBJ whole genome shotgun (WGS) entry which is preliminary data.</text>
</comment>
<feature type="transmembrane region" description="Helical" evidence="6">
    <location>
        <begin position="167"/>
        <end position="187"/>
    </location>
</feature>
<keyword evidence="2" id="KW-1003">Cell membrane</keyword>
<keyword evidence="5 6" id="KW-0472">Membrane</keyword>
<dbReference type="Pfam" id="PF01943">
    <property type="entry name" value="Polysacc_synt"/>
    <property type="match status" value="1"/>
</dbReference>
<dbReference type="EMBL" id="JPWB01000001">
    <property type="protein sequence ID" value="RCK25461.1"/>
    <property type="molecule type" value="Genomic_DNA"/>
</dbReference>
<evidence type="ECO:0000313" key="8">
    <source>
        <dbReference type="Proteomes" id="UP000253061"/>
    </source>
</evidence>
<keyword evidence="3 6" id="KW-0812">Transmembrane</keyword>
<reference evidence="7 8" key="1">
    <citation type="submission" date="2014-07" db="EMBL/GenBank/DDBJ databases">
        <title>Draft genome sequence of Thalassospira profundimaris R8-17.</title>
        <authorList>
            <person name="Lai Q."/>
            <person name="Shao Z."/>
        </authorList>
    </citation>
    <scope>NUCLEOTIDE SEQUENCE [LARGE SCALE GENOMIC DNA]</scope>
    <source>
        <strain evidence="7 8">R8-17</strain>
    </source>
</reference>
<dbReference type="InterPro" id="IPR002797">
    <property type="entry name" value="Polysacc_synth"/>
</dbReference>
<feature type="transmembrane region" description="Helical" evidence="6">
    <location>
        <begin position="447"/>
        <end position="466"/>
    </location>
</feature>
<evidence type="ECO:0008006" key="9">
    <source>
        <dbReference type="Google" id="ProtNLM"/>
    </source>
</evidence>
<feature type="transmembrane region" description="Helical" evidence="6">
    <location>
        <begin position="381"/>
        <end position="403"/>
    </location>
</feature>
<accession>A0A367VM11</accession>
<feature type="transmembrane region" description="Helical" evidence="6">
    <location>
        <begin position="110"/>
        <end position="128"/>
    </location>
</feature>
<comment type="subcellular location">
    <subcellularLocation>
        <location evidence="1">Cell membrane</location>
        <topology evidence="1">Multi-pass membrane protein</topology>
    </subcellularLocation>
</comment>
<dbReference type="Proteomes" id="UP000253061">
    <property type="component" value="Unassembled WGS sequence"/>
</dbReference>
<dbReference type="AlphaFoldDB" id="A0A367VM11"/>